<name>A0A8J4TIB3_CLAMG</name>
<proteinExistence type="predicted"/>
<keyword evidence="2" id="KW-0808">Transferase</keyword>
<keyword evidence="2" id="KW-0695">RNA-directed DNA polymerase</keyword>
<keyword evidence="2" id="KW-0548">Nucleotidyltransferase</keyword>
<evidence type="ECO:0000313" key="2">
    <source>
        <dbReference type="EMBL" id="KAF5891034.1"/>
    </source>
</evidence>
<keyword evidence="3" id="KW-1185">Reference proteome</keyword>
<sequence>LTDQDAFTHTAEADLPETSPTHLSHCPALVNSATPAALSSAYIFSHSPQETGRGGGTALLLSKRWSFSPIDLSHHSFSSFEFHAVK</sequence>
<accession>A0A8J4TIB3</accession>
<feature type="region of interest" description="Disordered" evidence="1">
    <location>
        <begin position="1"/>
        <end position="21"/>
    </location>
</feature>
<evidence type="ECO:0000256" key="1">
    <source>
        <dbReference type="SAM" id="MobiDB-lite"/>
    </source>
</evidence>
<gene>
    <name evidence="2" type="ORF">DAT39_019269</name>
</gene>
<comment type="caution">
    <text evidence="2">The sequence shown here is derived from an EMBL/GenBank/DDBJ whole genome shotgun (WGS) entry which is preliminary data.</text>
</comment>
<feature type="non-terminal residue" evidence="2">
    <location>
        <position position="86"/>
    </location>
</feature>
<evidence type="ECO:0000313" key="3">
    <source>
        <dbReference type="Proteomes" id="UP000727407"/>
    </source>
</evidence>
<dbReference type="Proteomes" id="UP000727407">
    <property type="component" value="Unassembled WGS sequence"/>
</dbReference>
<reference evidence="2" key="1">
    <citation type="submission" date="2020-07" db="EMBL/GenBank/DDBJ databases">
        <title>Clarias magur genome sequencing, assembly and annotation.</title>
        <authorList>
            <person name="Kushwaha B."/>
            <person name="Kumar R."/>
            <person name="Das P."/>
            <person name="Joshi C.G."/>
            <person name="Kumar D."/>
            <person name="Nagpure N.S."/>
            <person name="Pandey M."/>
            <person name="Agarwal S."/>
            <person name="Srivastava S."/>
            <person name="Singh M."/>
            <person name="Sahoo L."/>
            <person name="Jayasankar P."/>
            <person name="Meher P.K."/>
            <person name="Koringa P.G."/>
            <person name="Iquebal M.A."/>
            <person name="Das S.P."/>
            <person name="Bit A."/>
            <person name="Patnaik S."/>
            <person name="Patel N."/>
            <person name="Shah T.M."/>
            <person name="Hinsu A."/>
            <person name="Jena J.K."/>
        </authorList>
    </citation>
    <scope>NUCLEOTIDE SEQUENCE</scope>
    <source>
        <strain evidence="2">CIFAMagur01</strain>
        <tissue evidence="2">Testis</tissue>
    </source>
</reference>
<dbReference type="OrthoDB" id="419189at2759"/>
<protein>
    <submittedName>
        <fullName evidence="2">Reverse transcriptase</fullName>
    </submittedName>
</protein>
<dbReference type="GO" id="GO:0003964">
    <property type="term" value="F:RNA-directed DNA polymerase activity"/>
    <property type="evidence" value="ECO:0007669"/>
    <property type="project" value="UniProtKB-KW"/>
</dbReference>
<dbReference type="AlphaFoldDB" id="A0A8J4TIB3"/>
<feature type="non-terminal residue" evidence="2">
    <location>
        <position position="1"/>
    </location>
</feature>
<organism evidence="2 3">
    <name type="scientific">Clarias magur</name>
    <name type="common">Asian catfish</name>
    <name type="synonym">Macropteronotus magur</name>
    <dbReference type="NCBI Taxonomy" id="1594786"/>
    <lineage>
        <taxon>Eukaryota</taxon>
        <taxon>Metazoa</taxon>
        <taxon>Chordata</taxon>
        <taxon>Craniata</taxon>
        <taxon>Vertebrata</taxon>
        <taxon>Euteleostomi</taxon>
        <taxon>Actinopterygii</taxon>
        <taxon>Neopterygii</taxon>
        <taxon>Teleostei</taxon>
        <taxon>Ostariophysi</taxon>
        <taxon>Siluriformes</taxon>
        <taxon>Clariidae</taxon>
        <taxon>Clarias</taxon>
    </lineage>
</organism>
<dbReference type="EMBL" id="QNUK01000621">
    <property type="protein sequence ID" value="KAF5891034.1"/>
    <property type="molecule type" value="Genomic_DNA"/>
</dbReference>